<dbReference type="OrthoDB" id="5493835at2"/>
<feature type="transmembrane region" description="Helical" evidence="9">
    <location>
        <begin position="108"/>
        <end position="131"/>
    </location>
</feature>
<evidence type="ECO:0000256" key="9">
    <source>
        <dbReference type="SAM" id="Phobius"/>
    </source>
</evidence>
<keyword evidence="7 9" id="KW-1133">Transmembrane helix</keyword>
<feature type="transmembrane region" description="Helical" evidence="9">
    <location>
        <begin position="226"/>
        <end position="248"/>
    </location>
</feature>
<keyword evidence="6" id="KW-0256">Endoplasmic reticulum</keyword>
<keyword evidence="8 9" id="KW-0472">Membrane</keyword>
<feature type="transmembrane region" description="Helical" evidence="9">
    <location>
        <begin position="190"/>
        <end position="219"/>
    </location>
</feature>
<feature type="transmembrane region" description="Helical" evidence="9">
    <location>
        <begin position="137"/>
        <end position="154"/>
    </location>
</feature>
<evidence type="ECO:0000256" key="4">
    <source>
        <dbReference type="ARBA" id="ARBA00022679"/>
    </source>
</evidence>
<keyword evidence="11" id="KW-1185">Reference proteome</keyword>
<dbReference type="AlphaFoldDB" id="A0A4D7QQH1"/>
<dbReference type="KEGG" id="paqt:E8L99_21960"/>
<evidence type="ECO:0000256" key="6">
    <source>
        <dbReference type="ARBA" id="ARBA00022824"/>
    </source>
</evidence>
<dbReference type="GO" id="GO:0000030">
    <property type="term" value="F:mannosyltransferase activity"/>
    <property type="evidence" value="ECO:0007669"/>
    <property type="project" value="TreeGrafter"/>
</dbReference>
<feature type="transmembrane region" description="Helical" evidence="9">
    <location>
        <begin position="161"/>
        <end position="178"/>
    </location>
</feature>
<feature type="transmembrane region" description="Helical" evidence="9">
    <location>
        <begin position="27"/>
        <end position="48"/>
    </location>
</feature>
<dbReference type="Proteomes" id="UP000298588">
    <property type="component" value="Chromosome"/>
</dbReference>
<name>A0A4D7QQH1_9HYPH</name>
<feature type="transmembrane region" description="Helical" evidence="9">
    <location>
        <begin position="284"/>
        <end position="317"/>
    </location>
</feature>
<keyword evidence="3" id="KW-0328">Glycosyltransferase</keyword>
<evidence type="ECO:0000256" key="2">
    <source>
        <dbReference type="ARBA" id="ARBA00004586"/>
    </source>
</evidence>
<accession>A0A4D7QQH1</accession>
<organism evidence="10 11">
    <name type="scientific">Phreatobacter aquaticus</name>
    <dbReference type="NCBI Taxonomy" id="2570229"/>
    <lineage>
        <taxon>Bacteria</taxon>
        <taxon>Pseudomonadati</taxon>
        <taxon>Pseudomonadota</taxon>
        <taxon>Alphaproteobacteria</taxon>
        <taxon>Hyphomicrobiales</taxon>
        <taxon>Phreatobacteraceae</taxon>
        <taxon>Phreatobacter</taxon>
    </lineage>
</organism>
<reference evidence="10 11" key="1">
    <citation type="submission" date="2019-04" db="EMBL/GenBank/DDBJ databases">
        <title>Phreatobacter aquaticus sp. nov.</title>
        <authorList>
            <person name="Choi A."/>
            <person name="Baek K."/>
        </authorList>
    </citation>
    <scope>NUCLEOTIDE SEQUENCE [LARGE SCALE GENOMIC DNA]</scope>
    <source>
        <strain evidence="10 11">NMCR1094</strain>
    </source>
</reference>
<proteinExistence type="predicted"/>
<dbReference type="PANTHER" id="PTHR22760">
    <property type="entry name" value="GLYCOSYLTRANSFERASE"/>
    <property type="match status" value="1"/>
</dbReference>
<evidence type="ECO:0000313" key="11">
    <source>
        <dbReference type="Proteomes" id="UP000298588"/>
    </source>
</evidence>
<evidence type="ECO:0000256" key="3">
    <source>
        <dbReference type="ARBA" id="ARBA00022676"/>
    </source>
</evidence>
<evidence type="ECO:0000313" key="10">
    <source>
        <dbReference type="EMBL" id="QCK88233.1"/>
    </source>
</evidence>
<feature type="transmembrane region" description="Helical" evidence="9">
    <location>
        <begin position="369"/>
        <end position="387"/>
    </location>
</feature>
<feature type="transmembrane region" description="Helical" evidence="9">
    <location>
        <begin position="329"/>
        <end position="349"/>
    </location>
</feature>
<evidence type="ECO:0008006" key="12">
    <source>
        <dbReference type="Google" id="ProtNLM"/>
    </source>
</evidence>
<comment type="subcellular location">
    <subcellularLocation>
        <location evidence="1">Endomembrane system</location>
        <topology evidence="1">Multi-pass membrane protein</topology>
    </subcellularLocation>
    <subcellularLocation>
        <location evidence="2">Endoplasmic reticulum membrane</location>
    </subcellularLocation>
</comment>
<dbReference type="EMBL" id="CP039865">
    <property type="protein sequence ID" value="QCK88233.1"/>
    <property type="molecule type" value="Genomic_DNA"/>
</dbReference>
<evidence type="ECO:0000256" key="7">
    <source>
        <dbReference type="ARBA" id="ARBA00022989"/>
    </source>
</evidence>
<dbReference type="GO" id="GO:0012505">
    <property type="term" value="C:endomembrane system"/>
    <property type="evidence" value="ECO:0007669"/>
    <property type="project" value="UniProtKB-SubCell"/>
</dbReference>
<evidence type="ECO:0000256" key="8">
    <source>
        <dbReference type="ARBA" id="ARBA00023136"/>
    </source>
</evidence>
<evidence type="ECO:0000256" key="1">
    <source>
        <dbReference type="ARBA" id="ARBA00004127"/>
    </source>
</evidence>
<protein>
    <recommendedName>
        <fullName evidence="12">Mannosyltransferase</fullName>
    </recommendedName>
</protein>
<keyword evidence="4" id="KW-0808">Transferase</keyword>
<sequence>MSYRSGSCPLGHPLRFMPDDRLKMPPAWSVLAVLCAAWLIRVAPLVLVPNIHHPDEIFQSLEQAHRVVFGYGFVPWEFEYAVRSWILPGVIAGIIRASQWIGEGPQTYLPVVGAVLGALGAAAVVCVFLWAHRLFGLALGLAAAAVPAFAPELIHFSGKALTEVVGGHLLVIAIYLAFPGREVSSRGRLVLAGLLLALAVAVRLQIAPAAGLVGIVALVRWPFARTFWLVLGGAVAVAGAGVIDWMTWGVPFLSYWHNFSFNVTYGVAAHFGVQPWFDYPAQLLIVWGGALVAIVLFGIVGAVFQPLLAAVALVVLATHLPIGHKELRFLYPLLFITQALVGLGIAASIRWIEGSGLMSSLPAVASRPSWRTALAGALLGLFIVGRLPGFMMTPAAGSAWIEKKDDVAASLHVASLSGVCGIGGYGVTWAETGGYAMMHQRAPFHHARGPQDFAARLPAFNTIIFPKALRDHVGMPDARCFGERCVAQRGGTCEVRDVEPLSTPPQLRDVPRVRALWPPAAQWQGGQR</sequence>
<dbReference type="Pfam" id="PF03901">
    <property type="entry name" value="Glyco_transf_22"/>
    <property type="match status" value="1"/>
</dbReference>
<gene>
    <name evidence="10" type="ORF">E8L99_21960</name>
</gene>
<keyword evidence="5 9" id="KW-0812">Transmembrane</keyword>
<dbReference type="InterPro" id="IPR005599">
    <property type="entry name" value="GPI_mannosylTrfase"/>
</dbReference>
<evidence type="ECO:0000256" key="5">
    <source>
        <dbReference type="ARBA" id="ARBA00022692"/>
    </source>
</evidence>